<reference evidence="2" key="1">
    <citation type="journal article" date="2020" name="Stud. Mycol.">
        <title>101 Dothideomycetes genomes: a test case for predicting lifestyles and emergence of pathogens.</title>
        <authorList>
            <person name="Haridas S."/>
            <person name="Albert R."/>
            <person name="Binder M."/>
            <person name="Bloem J."/>
            <person name="Labutti K."/>
            <person name="Salamov A."/>
            <person name="Andreopoulos B."/>
            <person name="Baker S."/>
            <person name="Barry K."/>
            <person name="Bills G."/>
            <person name="Bluhm B."/>
            <person name="Cannon C."/>
            <person name="Castanera R."/>
            <person name="Culley D."/>
            <person name="Daum C."/>
            <person name="Ezra D."/>
            <person name="Gonzalez J."/>
            <person name="Henrissat B."/>
            <person name="Kuo A."/>
            <person name="Liang C."/>
            <person name="Lipzen A."/>
            <person name="Lutzoni F."/>
            <person name="Magnuson J."/>
            <person name="Mondo S."/>
            <person name="Nolan M."/>
            <person name="Ohm R."/>
            <person name="Pangilinan J."/>
            <person name="Park H.-J."/>
            <person name="Ramirez L."/>
            <person name="Alfaro M."/>
            <person name="Sun H."/>
            <person name="Tritt A."/>
            <person name="Yoshinaga Y."/>
            <person name="Zwiers L.-H."/>
            <person name="Turgeon B."/>
            <person name="Goodwin S."/>
            <person name="Spatafora J."/>
            <person name="Crous P."/>
            <person name="Grigoriev I."/>
        </authorList>
    </citation>
    <scope>NUCLEOTIDE SEQUENCE</scope>
    <source>
        <strain evidence="2">CBS 123094</strain>
    </source>
</reference>
<feature type="region of interest" description="Disordered" evidence="1">
    <location>
        <begin position="115"/>
        <end position="149"/>
    </location>
</feature>
<accession>A0A6A5WW26</accession>
<protein>
    <submittedName>
        <fullName evidence="2">Uncharacterized protein</fullName>
    </submittedName>
</protein>
<organism evidence="2 3">
    <name type="scientific">Amniculicola lignicola CBS 123094</name>
    <dbReference type="NCBI Taxonomy" id="1392246"/>
    <lineage>
        <taxon>Eukaryota</taxon>
        <taxon>Fungi</taxon>
        <taxon>Dikarya</taxon>
        <taxon>Ascomycota</taxon>
        <taxon>Pezizomycotina</taxon>
        <taxon>Dothideomycetes</taxon>
        <taxon>Pleosporomycetidae</taxon>
        <taxon>Pleosporales</taxon>
        <taxon>Amniculicolaceae</taxon>
        <taxon>Amniculicola</taxon>
    </lineage>
</organism>
<name>A0A6A5WW26_9PLEO</name>
<proteinExistence type="predicted"/>
<dbReference type="EMBL" id="ML977561">
    <property type="protein sequence ID" value="KAF2006013.1"/>
    <property type="molecule type" value="Genomic_DNA"/>
</dbReference>
<evidence type="ECO:0000256" key="1">
    <source>
        <dbReference type="SAM" id="MobiDB-lite"/>
    </source>
</evidence>
<dbReference type="AlphaFoldDB" id="A0A6A5WW26"/>
<feature type="compositionally biased region" description="Basic and acidic residues" evidence="1">
    <location>
        <begin position="117"/>
        <end position="132"/>
    </location>
</feature>
<keyword evidence="3" id="KW-1185">Reference proteome</keyword>
<evidence type="ECO:0000313" key="2">
    <source>
        <dbReference type="EMBL" id="KAF2006013.1"/>
    </source>
</evidence>
<evidence type="ECO:0000313" key="3">
    <source>
        <dbReference type="Proteomes" id="UP000799779"/>
    </source>
</evidence>
<sequence>MVEKRIVDEQERAIAPSMDEWRWAKARYEVGKDGKLSKLSEQLASTVDLEDGKAENADLDISGATKGQGKVEIGAVGELGKVVAKVDEKVENGNGLAHRLSTDRPEAAQKNQIESVQVKEEVGHKEECKETYDDGEEGGSALKKQKLLE</sequence>
<gene>
    <name evidence="2" type="ORF">P154DRAFT_518241</name>
</gene>
<dbReference type="Proteomes" id="UP000799779">
    <property type="component" value="Unassembled WGS sequence"/>
</dbReference>